<organism evidence="9 10">
    <name type="scientific">Legionella geestiana</name>
    <dbReference type="NCBI Taxonomy" id="45065"/>
    <lineage>
        <taxon>Bacteria</taxon>
        <taxon>Pseudomonadati</taxon>
        <taxon>Pseudomonadota</taxon>
        <taxon>Gammaproteobacteria</taxon>
        <taxon>Legionellales</taxon>
        <taxon>Legionellaceae</taxon>
        <taxon>Legionella</taxon>
    </lineage>
</organism>
<evidence type="ECO:0000256" key="1">
    <source>
        <dbReference type="ARBA" id="ARBA00004496"/>
    </source>
</evidence>
<feature type="domain" description="RecX second three-helical" evidence="6">
    <location>
        <begin position="51"/>
        <end position="91"/>
    </location>
</feature>
<evidence type="ECO:0000256" key="3">
    <source>
        <dbReference type="ARBA" id="ARBA00018111"/>
    </source>
</evidence>
<name>A0A0W0TGQ5_9GAMM</name>
<keyword evidence="4 5" id="KW-0963">Cytoplasm</keyword>
<keyword evidence="10" id="KW-1185">Reference proteome</keyword>
<dbReference type="InterPro" id="IPR053926">
    <property type="entry name" value="RecX_HTH_1st"/>
</dbReference>
<dbReference type="Pfam" id="PF21982">
    <property type="entry name" value="RecX_HTH1"/>
    <property type="match status" value="1"/>
</dbReference>
<dbReference type="RefSeq" id="WP_028387434.1">
    <property type="nucleotide sequence ID" value="NZ_CAAAHN010000017.1"/>
</dbReference>
<gene>
    <name evidence="5 9" type="primary">recX</name>
    <name evidence="9" type="ORF">Lgee_2275</name>
</gene>
<feature type="domain" description="RecX first three-helical" evidence="8">
    <location>
        <begin position="5"/>
        <end position="42"/>
    </location>
</feature>
<evidence type="ECO:0000313" key="9">
    <source>
        <dbReference type="EMBL" id="KTC94747.1"/>
    </source>
</evidence>
<evidence type="ECO:0000259" key="8">
    <source>
        <dbReference type="Pfam" id="PF21982"/>
    </source>
</evidence>
<dbReference type="AlphaFoldDB" id="A0A0W0TGQ5"/>
<dbReference type="Pfam" id="PF21981">
    <property type="entry name" value="RecX_HTH3"/>
    <property type="match status" value="1"/>
</dbReference>
<proteinExistence type="inferred from homology"/>
<dbReference type="Gene3D" id="1.10.10.10">
    <property type="entry name" value="Winged helix-like DNA-binding domain superfamily/Winged helix DNA-binding domain"/>
    <property type="match status" value="3"/>
</dbReference>
<accession>A0A0W0TGQ5</accession>
<evidence type="ECO:0000313" key="10">
    <source>
        <dbReference type="Proteomes" id="UP000054785"/>
    </source>
</evidence>
<dbReference type="OrthoDB" id="7066780at2"/>
<dbReference type="PANTHER" id="PTHR33602:SF1">
    <property type="entry name" value="REGULATORY PROTEIN RECX FAMILY PROTEIN"/>
    <property type="match status" value="1"/>
</dbReference>
<comment type="similarity">
    <text evidence="2 5">Belongs to the RecX family.</text>
</comment>
<comment type="caution">
    <text evidence="9">The sequence shown here is derived from an EMBL/GenBank/DDBJ whole genome shotgun (WGS) entry which is preliminary data.</text>
</comment>
<protein>
    <recommendedName>
        <fullName evidence="3 5">Regulatory protein RecX</fullName>
    </recommendedName>
</protein>
<evidence type="ECO:0000256" key="2">
    <source>
        <dbReference type="ARBA" id="ARBA00009695"/>
    </source>
</evidence>
<dbReference type="GO" id="GO:0005737">
    <property type="term" value="C:cytoplasm"/>
    <property type="evidence" value="ECO:0007669"/>
    <property type="project" value="UniProtKB-SubCell"/>
</dbReference>
<evidence type="ECO:0000259" key="6">
    <source>
        <dbReference type="Pfam" id="PF02631"/>
    </source>
</evidence>
<evidence type="ECO:0000256" key="5">
    <source>
        <dbReference type="HAMAP-Rule" id="MF_01114"/>
    </source>
</evidence>
<dbReference type="PANTHER" id="PTHR33602">
    <property type="entry name" value="REGULATORY PROTEIN RECX FAMILY PROTEIN"/>
    <property type="match status" value="1"/>
</dbReference>
<dbReference type="InterPro" id="IPR053925">
    <property type="entry name" value="RecX_HTH_3rd"/>
</dbReference>
<dbReference type="Pfam" id="PF02631">
    <property type="entry name" value="RecX_HTH2"/>
    <property type="match status" value="1"/>
</dbReference>
<evidence type="ECO:0000259" key="7">
    <source>
        <dbReference type="Pfam" id="PF21981"/>
    </source>
</evidence>
<dbReference type="InterPro" id="IPR036388">
    <property type="entry name" value="WH-like_DNA-bd_sf"/>
</dbReference>
<dbReference type="HAMAP" id="MF_01114">
    <property type="entry name" value="RecX"/>
    <property type="match status" value="1"/>
</dbReference>
<comment type="subcellular location">
    <subcellularLocation>
        <location evidence="1 5">Cytoplasm</location>
    </subcellularLocation>
</comment>
<dbReference type="GO" id="GO:0006282">
    <property type="term" value="P:regulation of DNA repair"/>
    <property type="evidence" value="ECO:0007669"/>
    <property type="project" value="UniProtKB-UniRule"/>
</dbReference>
<reference evidence="9 10" key="1">
    <citation type="submission" date="2015-11" db="EMBL/GenBank/DDBJ databases">
        <title>Genomic analysis of 38 Legionella species identifies large and diverse effector repertoires.</title>
        <authorList>
            <person name="Burstein D."/>
            <person name="Amaro F."/>
            <person name="Zusman T."/>
            <person name="Lifshitz Z."/>
            <person name="Cohen O."/>
            <person name="Gilbert J.A."/>
            <person name="Pupko T."/>
            <person name="Shuman H.A."/>
            <person name="Segal G."/>
        </authorList>
    </citation>
    <scope>NUCLEOTIDE SEQUENCE [LARGE SCALE GENOMIC DNA]</scope>
    <source>
        <strain evidence="9 10">ATCC 49504</strain>
    </source>
</reference>
<dbReference type="InterPro" id="IPR003783">
    <property type="entry name" value="Regulatory_RecX"/>
</dbReference>
<dbReference type="Proteomes" id="UP000054785">
    <property type="component" value="Unassembled WGS sequence"/>
</dbReference>
<dbReference type="PATRIC" id="fig|45065.4.peg.2472"/>
<dbReference type="InterPro" id="IPR053924">
    <property type="entry name" value="RecX_HTH_2nd"/>
</dbReference>
<comment type="function">
    <text evidence="5">Modulates RecA activity.</text>
</comment>
<sequence>MSDDAYSCALRWLVRREYGAEELLKRLEAKGFGARAAREALDALQEQGYQSDVRFCEMLCRTRIRQGYGPRRIAGELRMLGVSPTLISAALNDAETDWEALARAVWEKKFSAEEAGDSPDSRARQQRFLLYRGFEADMVSRLLKT</sequence>
<feature type="domain" description="RecX third three-helical" evidence="7">
    <location>
        <begin position="99"/>
        <end position="143"/>
    </location>
</feature>
<dbReference type="EMBL" id="LNYC01000080">
    <property type="protein sequence ID" value="KTC94747.1"/>
    <property type="molecule type" value="Genomic_DNA"/>
</dbReference>
<evidence type="ECO:0000256" key="4">
    <source>
        <dbReference type="ARBA" id="ARBA00022490"/>
    </source>
</evidence>
<dbReference type="STRING" id="45065.Lgee_2275"/>